<evidence type="ECO:0000313" key="3">
    <source>
        <dbReference type="EMBL" id="ANU25946.1"/>
    </source>
</evidence>
<dbReference type="STRING" id="1302659.I858_002615"/>
<sequence>MKKPIELSDVHSLISVTDPRISPDEKSIIFVQKKMDEEENTYNAQLFQMDLESGQQLQWTSGKKQVSSPRWSGDGKNVAFLSYQDGKNQLYSLSISDKKIYALMDGEQNIDRFEWAACGTKIWINGFLRKNKELFQKKYPEQTSCDNNRQIGLIDCETKNIELVLSGGANYQLEAVSHSGKKVVYGLCTASLATQVLYVYDIDTKQHIQVSSEQGCYFGAAFSRDDSKIAFTGSNRRYGNATHTELYIADLQAQTSFCLTESIDVPVGDFAKSDIQRADAPAVVWTIDDHLYFRVSTMGDVRLYFASLEGMIFPASPDMEHVYSYDVSKDGSFAVLAISNSLQPGELYRLSITTGEMRPLTSFNQLFIRNTKLANTQSTITTNAKNSVHGWLTEPIGRQKKQKYPLIIKVQESSQDMNTNTFSLELQLLANEGLGVFYANPSGSHGYSQEFANAKNEDAQEDWINAIEEIIQATNWIDVRRIAIVGSNDAQLLMVKLKSKMIKARFIFLFESSQPVLFSSSSDFYITQLQKLLESINKQL</sequence>
<name>A0A1B1RYE0_9BACL</name>
<dbReference type="Gene3D" id="3.40.50.1820">
    <property type="entry name" value="alpha/beta hydrolase"/>
    <property type="match status" value="1"/>
</dbReference>
<dbReference type="InterPro" id="IPR011042">
    <property type="entry name" value="6-blade_b-propeller_TolB-like"/>
</dbReference>
<gene>
    <name evidence="3" type="ORF">I858_002615</name>
</gene>
<dbReference type="SUPFAM" id="SSF53474">
    <property type="entry name" value="alpha/beta-Hydrolases"/>
    <property type="match status" value="1"/>
</dbReference>
<organism evidence="3 4">
    <name type="scientific">Planococcus versutus</name>
    <dbReference type="NCBI Taxonomy" id="1302659"/>
    <lineage>
        <taxon>Bacteria</taxon>
        <taxon>Bacillati</taxon>
        <taxon>Bacillota</taxon>
        <taxon>Bacilli</taxon>
        <taxon>Bacillales</taxon>
        <taxon>Caryophanaceae</taxon>
        <taxon>Planococcus</taxon>
    </lineage>
</organism>
<dbReference type="RefSeq" id="WP_053221276.1">
    <property type="nucleotide sequence ID" value="NZ_CP016540.2"/>
</dbReference>
<keyword evidence="4" id="KW-1185">Reference proteome</keyword>
<dbReference type="Proteomes" id="UP000053354">
    <property type="component" value="Chromosome"/>
</dbReference>
<dbReference type="InterPro" id="IPR001375">
    <property type="entry name" value="Peptidase_S9_cat"/>
</dbReference>
<protein>
    <recommendedName>
        <fullName evidence="2">Peptidase S9 prolyl oligopeptidase catalytic domain-containing protein</fullName>
    </recommendedName>
</protein>
<comment type="similarity">
    <text evidence="1">Belongs to the TolB family.</text>
</comment>
<dbReference type="GO" id="GO:0006508">
    <property type="term" value="P:proteolysis"/>
    <property type="evidence" value="ECO:0007669"/>
    <property type="project" value="InterPro"/>
</dbReference>
<dbReference type="AlphaFoldDB" id="A0A1B1RYE0"/>
<dbReference type="PANTHER" id="PTHR36842:SF1">
    <property type="entry name" value="PROTEIN TOLB"/>
    <property type="match status" value="1"/>
</dbReference>
<dbReference type="Pfam" id="PF07676">
    <property type="entry name" value="PD40"/>
    <property type="match status" value="1"/>
</dbReference>
<dbReference type="KEGG" id="pll:I858_002615"/>
<dbReference type="InterPro" id="IPR011659">
    <property type="entry name" value="WD40"/>
</dbReference>
<dbReference type="GO" id="GO:0008236">
    <property type="term" value="F:serine-type peptidase activity"/>
    <property type="evidence" value="ECO:0007669"/>
    <property type="project" value="InterPro"/>
</dbReference>
<evidence type="ECO:0000313" key="4">
    <source>
        <dbReference type="Proteomes" id="UP000053354"/>
    </source>
</evidence>
<dbReference type="Pfam" id="PF00326">
    <property type="entry name" value="Peptidase_S9"/>
    <property type="match status" value="1"/>
</dbReference>
<reference evidence="3" key="1">
    <citation type="submission" date="2016-10" db="EMBL/GenBank/DDBJ databases">
        <authorList>
            <person name="See-Too W.S."/>
        </authorList>
    </citation>
    <scope>NUCLEOTIDE SEQUENCE</scope>
    <source>
        <strain evidence="3">L10.15</strain>
    </source>
</reference>
<evidence type="ECO:0000259" key="2">
    <source>
        <dbReference type="Pfam" id="PF00326"/>
    </source>
</evidence>
<dbReference type="Gene3D" id="2.120.10.30">
    <property type="entry name" value="TolB, C-terminal domain"/>
    <property type="match status" value="2"/>
</dbReference>
<feature type="domain" description="Peptidase S9 prolyl oligopeptidase catalytic" evidence="2">
    <location>
        <begin position="421"/>
        <end position="486"/>
    </location>
</feature>
<dbReference type="SUPFAM" id="SSF82171">
    <property type="entry name" value="DPP6 N-terminal domain-like"/>
    <property type="match status" value="1"/>
</dbReference>
<dbReference type="OrthoDB" id="108903at2"/>
<accession>A0A1B1RYE0</accession>
<proteinExistence type="inferred from homology"/>
<dbReference type="PANTHER" id="PTHR36842">
    <property type="entry name" value="PROTEIN TOLB HOMOLOG"/>
    <property type="match status" value="1"/>
</dbReference>
<dbReference type="InterPro" id="IPR029058">
    <property type="entry name" value="AB_hydrolase_fold"/>
</dbReference>
<dbReference type="EMBL" id="CP016540">
    <property type="protein sequence ID" value="ANU25946.1"/>
    <property type="molecule type" value="Genomic_DNA"/>
</dbReference>
<evidence type="ECO:0000256" key="1">
    <source>
        <dbReference type="ARBA" id="ARBA00009820"/>
    </source>
</evidence>